<evidence type="ECO:0000313" key="2">
    <source>
        <dbReference type="EMBL" id="MCI0754306.1"/>
    </source>
</evidence>
<comment type="caution">
    <text evidence="2">The sequence shown here is derived from an EMBL/GenBank/DDBJ whole genome shotgun (WGS) entry which is preliminary data.</text>
</comment>
<sequence>MRKPNYNFERSQRESAKRTKLEAKLQKKQEQAAEKEKPDSELQEAHPEEEGRGGDEVAEK</sequence>
<feature type="compositionally biased region" description="Basic and acidic residues" evidence="1">
    <location>
        <begin position="10"/>
        <end position="60"/>
    </location>
</feature>
<gene>
    <name evidence="2" type="ORF">MON41_11120</name>
</gene>
<name>A0ABS9W4U3_9PROT</name>
<feature type="region of interest" description="Disordered" evidence="1">
    <location>
        <begin position="1"/>
        <end position="60"/>
    </location>
</feature>
<keyword evidence="3" id="KW-1185">Reference proteome</keyword>
<dbReference type="Proteomes" id="UP001201985">
    <property type="component" value="Unassembled WGS sequence"/>
</dbReference>
<evidence type="ECO:0000256" key="1">
    <source>
        <dbReference type="SAM" id="MobiDB-lite"/>
    </source>
</evidence>
<evidence type="ECO:0000313" key="3">
    <source>
        <dbReference type="Proteomes" id="UP001201985"/>
    </source>
</evidence>
<dbReference type="EMBL" id="JALBUU010000004">
    <property type="protein sequence ID" value="MCI0754306.1"/>
    <property type="molecule type" value="Genomic_DNA"/>
</dbReference>
<organism evidence="2 3">
    <name type="scientific">Teichococcus vastitatis</name>
    <dbReference type="NCBI Taxonomy" id="2307076"/>
    <lineage>
        <taxon>Bacteria</taxon>
        <taxon>Pseudomonadati</taxon>
        <taxon>Pseudomonadota</taxon>
        <taxon>Alphaproteobacteria</taxon>
        <taxon>Acetobacterales</taxon>
        <taxon>Roseomonadaceae</taxon>
        <taxon>Roseomonas</taxon>
    </lineage>
</organism>
<reference evidence="2 3" key="1">
    <citation type="submission" date="2022-03" db="EMBL/GenBank/DDBJ databases">
        <title>Complete genome analysis of Roseomonas KG 17.1 : a prolific producer of plant growth promoters.</title>
        <authorList>
            <person name="Saadouli I."/>
            <person name="Najjari A."/>
            <person name="Mosbah A."/>
            <person name="Ouzari H.I."/>
        </authorList>
    </citation>
    <scope>NUCLEOTIDE SEQUENCE [LARGE SCALE GENOMIC DNA]</scope>
    <source>
        <strain evidence="2 3">KG17-1</strain>
    </source>
</reference>
<dbReference type="RefSeq" id="WP_120005940.1">
    <property type="nucleotide sequence ID" value="NZ_JALBUU010000004.1"/>
</dbReference>
<accession>A0ABS9W4U3</accession>
<protein>
    <submittedName>
        <fullName evidence="2">Uncharacterized protein</fullName>
    </submittedName>
</protein>
<proteinExistence type="predicted"/>